<dbReference type="SUPFAM" id="SSF52540">
    <property type="entry name" value="P-loop containing nucleoside triphosphate hydrolases"/>
    <property type="match status" value="1"/>
</dbReference>
<organism evidence="8 9">
    <name type="scientific">Datura stramonium</name>
    <name type="common">Jimsonweed</name>
    <name type="synonym">Common thornapple</name>
    <dbReference type="NCBI Taxonomy" id="4076"/>
    <lineage>
        <taxon>Eukaryota</taxon>
        <taxon>Viridiplantae</taxon>
        <taxon>Streptophyta</taxon>
        <taxon>Embryophyta</taxon>
        <taxon>Tracheophyta</taxon>
        <taxon>Spermatophyta</taxon>
        <taxon>Magnoliopsida</taxon>
        <taxon>eudicotyledons</taxon>
        <taxon>Gunneridae</taxon>
        <taxon>Pentapetalae</taxon>
        <taxon>asterids</taxon>
        <taxon>lamiids</taxon>
        <taxon>Solanales</taxon>
        <taxon>Solanaceae</taxon>
        <taxon>Solanoideae</taxon>
        <taxon>Datureae</taxon>
        <taxon>Datura</taxon>
    </lineage>
</organism>
<dbReference type="Gene3D" id="3.40.50.300">
    <property type="entry name" value="P-loop containing nucleotide triphosphate hydrolases"/>
    <property type="match status" value="2"/>
</dbReference>
<dbReference type="SUPFAM" id="SSF90123">
    <property type="entry name" value="ABC transporter transmembrane region"/>
    <property type="match status" value="1"/>
</dbReference>
<evidence type="ECO:0000256" key="4">
    <source>
        <dbReference type="ARBA" id="ARBA00022989"/>
    </source>
</evidence>
<evidence type="ECO:0000256" key="1">
    <source>
        <dbReference type="ARBA" id="ARBA00022692"/>
    </source>
</evidence>
<keyword evidence="2" id="KW-0547">Nucleotide-binding</keyword>
<dbReference type="InterPro" id="IPR036640">
    <property type="entry name" value="ABC1_TM_sf"/>
</dbReference>
<evidence type="ECO:0000256" key="6">
    <source>
        <dbReference type="SAM" id="Phobius"/>
    </source>
</evidence>
<reference evidence="8 9" key="1">
    <citation type="journal article" date="2021" name="BMC Genomics">
        <title>Datura genome reveals duplications of psychoactive alkaloid biosynthetic genes and high mutation rate following tissue culture.</title>
        <authorList>
            <person name="Rajewski A."/>
            <person name="Carter-House D."/>
            <person name="Stajich J."/>
            <person name="Litt A."/>
        </authorList>
    </citation>
    <scope>NUCLEOTIDE SEQUENCE [LARGE SCALE GENOMIC DNA]</scope>
    <source>
        <strain evidence="8">AR-01</strain>
    </source>
</reference>
<keyword evidence="5 6" id="KW-0472">Membrane</keyword>
<dbReference type="InterPro" id="IPR027417">
    <property type="entry name" value="P-loop_NTPase"/>
</dbReference>
<evidence type="ECO:0000259" key="7">
    <source>
        <dbReference type="Pfam" id="PF00005"/>
    </source>
</evidence>
<evidence type="ECO:0000256" key="3">
    <source>
        <dbReference type="ARBA" id="ARBA00022840"/>
    </source>
</evidence>
<keyword evidence="9" id="KW-1185">Reference proteome</keyword>
<feature type="transmembrane region" description="Helical" evidence="6">
    <location>
        <begin position="248"/>
        <end position="266"/>
    </location>
</feature>
<sequence length="343" mass="37635">MWEVGSGKSTLLSTILGEVPSIQGIVQVHGTTAYVSQSAWIQTGTIRENILFGSPLLTRGYQQTLERCSLLKDLELLPYGDLTEIGERGVNLSGGQKQKKNSNSEYIMGALSGKTILLVTHQVDFLPSFDMVLLMSDGEILRSASYDQLLGSSKEFQDLVNAHKETAGSERVSEAFSSPRSYTCSREIQNKDSGEQPKISGGDQLIKQEEREVSSDLSIVDLDVPFYLIFAVAATTTSYSNLTVLGVVTWQVLFVSIPMVYVAILLQMRINGTTKSFVANHLAESIAGAVTTRAFKEEERDFVKTSELIDINASPFFHNFAANEWLIQRLETISATVLASSAI</sequence>
<proteinExistence type="predicted"/>
<evidence type="ECO:0000313" key="9">
    <source>
        <dbReference type="Proteomes" id="UP000823775"/>
    </source>
</evidence>
<evidence type="ECO:0000313" key="8">
    <source>
        <dbReference type="EMBL" id="MCD9642964.1"/>
    </source>
</evidence>
<dbReference type="Pfam" id="PF00005">
    <property type="entry name" value="ABC_tran"/>
    <property type="match status" value="1"/>
</dbReference>
<comment type="caution">
    <text evidence="8">The sequence shown here is derived from an EMBL/GenBank/DDBJ whole genome shotgun (WGS) entry which is preliminary data.</text>
</comment>
<keyword evidence="1 6" id="KW-0812">Transmembrane</keyword>
<accession>A0ABS8V8A1</accession>
<gene>
    <name evidence="8" type="ORF">HAX54_030032</name>
</gene>
<dbReference type="InterPro" id="IPR003439">
    <property type="entry name" value="ABC_transporter-like_ATP-bd"/>
</dbReference>
<protein>
    <recommendedName>
        <fullName evidence="7">ABC transporter domain-containing protein</fullName>
    </recommendedName>
</protein>
<evidence type="ECO:0000256" key="5">
    <source>
        <dbReference type="ARBA" id="ARBA00023136"/>
    </source>
</evidence>
<name>A0ABS8V8A1_DATST</name>
<dbReference type="EMBL" id="JACEIK010003749">
    <property type="protein sequence ID" value="MCD9642964.1"/>
    <property type="molecule type" value="Genomic_DNA"/>
</dbReference>
<keyword evidence="3" id="KW-0067">ATP-binding</keyword>
<dbReference type="InterPro" id="IPR050173">
    <property type="entry name" value="ABC_transporter_C-like"/>
</dbReference>
<keyword evidence="4 6" id="KW-1133">Transmembrane helix</keyword>
<dbReference type="Proteomes" id="UP000823775">
    <property type="component" value="Unassembled WGS sequence"/>
</dbReference>
<dbReference type="PANTHER" id="PTHR24223:SF392">
    <property type="entry name" value="ABC-TYPE XENOBIOTIC TRANSPORTER"/>
    <property type="match status" value="1"/>
</dbReference>
<feature type="domain" description="ABC transporter" evidence="7">
    <location>
        <begin position="5"/>
        <end position="99"/>
    </location>
</feature>
<evidence type="ECO:0000256" key="2">
    <source>
        <dbReference type="ARBA" id="ARBA00022741"/>
    </source>
</evidence>
<dbReference type="PANTHER" id="PTHR24223">
    <property type="entry name" value="ATP-BINDING CASSETTE SUB-FAMILY C"/>
    <property type="match status" value="1"/>
</dbReference>
<dbReference type="Gene3D" id="1.20.1560.10">
    <property type="entry name" value="ABC transporter type 1, transmembrane domain"/>
    <property type="match status" value="1"/>
</dbReference>